<reference evidence="3" key="1">
    <citation type="submission" date="2022-07" db="EMBL/GenBank/DDBJ databases">
        <authorList>
            <person name="Macas J."/>
            <person name="Novak P."/>
            <person name="Neumann P."/>
        </authorList>
    </citation>
    <scope>NUCLEOTIDE SEQUENCE</scope>
</reference>
<dbReference type="PANTHER" id="PTHR33067:SF9">
    <property type="entry name" value="RNA-DIRECTED DNA POLYMERASE"/>
    <property type="match status" value="1"/>
</dbReference>
<keyword evidence="4" id="KW-1185">Reference proteome</keyword>
<organism evidence="3 4">
    <name type="scientific">Cuscuta epithymum</name>
    <dbReference type="NCBI Taxonomy" id="186058"/>
    <lineage>
        <taxon>Eukaryota</taxon>
        <taxon>Viridiplantae</taxon>
        <taxon>Streptophyta</taxon>
        <taxon>Embryophyta</taxon>
        <taxon>Tracheophyta</taxon>
        <taxon>Spermatophyta</taxon>
        <taxon>Magnoliopsida</taxon>
        <taxon>eudicotyledons</taxon>
        <taxon>Gunneridae</taxon>
        <taxon>Pentapetalae</taxon>
        <taxon>asterids</taxon>
        <taxon>lamiids</taxon>
        <taxon>Solanales</taxon>
        <taxon>Convolvulaceae</taxon>
        <taxon>Cuscuteae</taxon>
        <taxon>Cuscuta</taxon>
        <taxon>Cuscuta subgen. Cuscuta</taxon>
    </lineage>
</organism>
<dbReference type="Proteomes" id="UP001152523">
    <property type="component" value="Unassembled WGS sequence"/>
</dbReference>
<feature type="region of interest" description="Disordered" evidence="1">
    <location>
        <begin position="344"/>
        <end position="378"/>
    </location>
</feature>
<accession>A0AAV0DJV6</accession>
<protein>
    <recommendedName>
        <fullName evidence="2">Retrotransposon gag domain-containing protein</fullName>
    </recommendedName>
</protein>
<proteinExistence type="predicted"/>
<dbReference type="PANTHER" id="PTHR33067">
    <property type="entry name" value="RNA-DIRECTED DNA POLYMERASE-RELATED"/>
    <property type="match status" value="1"/>
</dbReference>
<comment type="caution">
    <text evidence="3">The sequence shown here is derived from an EMBL/GenBank/DDBJ whole genome shotgun (WGS) entry which is preliminary data.</text>
</comment>
<dbReference type="InterPro" id="IPR021109">
    <property type="entry name" value="Peptidase_aspartic_dom_sf"/>
</dbReference>
<feature type="compositionally biased region" description="Pro residues" evidence="1">
    <location>
        <begin position="517"/>
        <end position="526"/>
    </location>
</feature>
<dbReference type="Pfam" id="PF13650">
    <property type="entry name" value="Asp_protease_2"/>
    <property type="match status" value="1"/>
</dbReference>
<dbReference type="Gene3D" id="2.40.70.10">
    <property type="entry name" value="Acid Proteases"/>
    <property type="match status" value="1"/>
</dbReference>
<feature type="region of interest" description="Disordered" evidence="1">
    <location>
        <begin position="769"/>
        <end position="795"/>
    </location>
</feature>
<feature type="compositionally biased region" description="Polar residues" evidence="1">
    <location>
        <begin position="344"/>
        <end position="374"/>
    </location>
</feature>
<evidence type="ECO:0000313" key="4">
    <source>
        <dbReference type="Proteomes" id="UP001152523"/>
    </source>
</evidence>
<name>A0AAV0DJV6_9ASTE</name>
<feature type="region of interest" description="Disordered" evidence="1">
    <location>
        <begin position="488"/>
        <end position="526"/>
    </location>
</feature>
<gene>
    <name evidence="3" type="ORF">CEPIT_LOCUS15216</name>
</gene>
<dbReference type="CDD" id="cd00303">
    <property type="entry name" value="retropepsin_like"/>
    <property type="match status" value="1"/>
</dbReference>
<evidence type="ECO:0000259" key="2">
    <source>
        <dbReference type="Pfam" id="PF03732"/>
    </source>
</evidence>
<evidence type="ECO:0000313" key="3">
    <source>
        <dbReference type="EMBL" id="CAH9100170.1"/>
    </source>
</evidence>
<evidence type="ECO:0000256" key="1">
    <source>
        <dbReference type="SAM" id="MobiDB-lite"/>
    </source>
</evidence>
<feature type="domain" description="Retrotransposon gag" evidence="2">
    <location>
        <begin position="144"/>
        <end position="236"/>
    </location>
</feature>
<dbReference type="AlphaFoldDB" id="A0AAV0DJV6"/>
<dbReference type="Pfam" id="PF03732">
    <property type="entry name" value="Retrotrans_gag"/>
    <property type="match status" value="1"/>
</dbReference>
<sequence>MSIFSLYKAPNSSNLIINPFLEQKIHFLYFIFCILLKCWRRSHFSPLQLVLEKTCKHIRREQKTTKMLPTLNERKRPVVAATPSCITLSEEARDYELRQSYFNAMPQFHGLLGENPLNFITEFYEFIQGIPRNGLAEDQLKLKCFPYTLKGAARGWFLEQAPASYTTWEGIYNAFMSKYYTPTMTQELRQRIFNFKQQNGELFQDAWRRFKSLLRECPHHRIPLDLQIDTFYNGLNAPCQAIVDNRAEGYIGNKNETEALRIIESIASNPQLQGGDYKVVGMNEISITTEINKRLEQMESKIEQKFQTALQAVLGGVKQIANVESIQSPEGNLSQHLEEVNFMNSYGNRGNNNPSNQQRWNQGSNWKPQPQSGAPNFGPCKETTMEDMMQFISKSMESMKAQNEENHSRVEASIGNLHSQFNKLDLRFEDQNIKLNQRIDTIEQYAKASIRNLEVQLGQLAQKVSSREQGKLPTTTEVNPRESVMAITTRSGRQTEDPKMPERRKTPEEQEEVSHTPLPPIMPQYVPPIPYPQKLKKKGDEKKHKKILDIFKKLSINIPFAEAIAEIPSYAKFLKGIISNKKKLEEFATVALTEECSAIIQNKLPPKLKDPGNFTIPCSIGKIGEVRSLCDLGASINLMPYSLFKKLSVGELQPTTVALQLADRTIRYPIGIMEDVLVKVGKFYFPVDFLVLDMEEMEVPVILGRSFLATSAAVIDVQAGTVRLRVGEDDETFHVWKTQSILTQNLEVNTNPFTPPKPINIMDIKKAQIFGPEDPPTHPESKKNRPPTPWPPHDLKKVTLVKRLREHNHT</sequence>
<dbReference type="EMBL" id="CAMAPF010000107">
    <property type="protein sequence ID" value="CAH9100170.1"/>
    <property type="molecule type" value="Genomic_DNA"/>
</dbReference>
<dbReference type="InterPro" id="IPR005162">
    <property type="entry name" value="Retrotrans_gag_dom"/>
</dbReference>
<feature type="compositionally biased region" description="Basic and acidic residues" evidence="1">
    <location>
        <begin position="493"/>
        <end position="514"/>
    </location>
</feature>